<comment type="caution">
    <text evidence="2">The sequence shown here is derived from an EMBL/GenBank/DDBJ whole genome shotgun (WGS) entry which is preliminary data.</text>
</comment>
<organism evidence="2 3">
    <name type="scientific">Eleusine coracana subsp. coracana</name>
    <dbReference type="NCBI Taxonomy" id="191504"/>
    <lineage>
        <taxon>Eukaryota</taxon>
        <taxon>Viridiplantae</taxon>
        <taxon>Streptophyta</taxon>
        <taxon>Embryophyta</taxon>
        <taxon>Tracheophyta</taxon>
        <taxon>Spermatophyta</taxon>
        <taxon>Magnoliopsida</taxon>
        <taxon>Liliopsida</taxon>
        <taxon>Poales</taxon>
        <taxon>Poaceae</taxon>
        <taxon>PACMAD clade</taxon>
        <taxon>Chloridoideae</taxon>
        <taxon>Cynodonteae</taxon>
        <taxon>Eleusininae</taxon>
        <taxon>Eleusine</taxon>
    </lineage>
</organism>
<dbReference type="Proteomes" id="UP001054889">
    <property type="component" value="Unassembled WGS sequence"/>
</dbReference>
<dbReference type="Pfam" id="PF13563">
    <property type="entry name" value="2_5_RNA_ligase2"/>
    <property type="match status" value="1"/>
</dbReference>
<evidence type="ECO:0000313" key="3">
    <source>
        <dbReference type="Proteomes" id="UP001054889"/>
    </source>
</evidence>
<dbReference type="EMBL" id="BQKI01000007">
    <property type="protein sequence ID" value="GJM98899.1"/>
    <property type="molecule type" value="Genomic_DNA"/>
</dbReference>
<dbReference type="PANTHER" id="PTHR28141">
    <property type="entry name" value="2',3'-CYCLIC-NUCLEOTIDE 3'-PHOSPHODIESTERASE"/>
    <property type="match status" value="1"/>
</dbReference>
<feature type="coiled-coil region" evidence="1">
    <location>
        <begin position="125"/>
        <end position="152"/>
    </location>
</feature>
<dbReference type="InterPro" id="IPR009097">
    <property type="entry name" value="Cyclic_Pdiesterase"/>
</dbReference>
<keyword evidence="3" id="KW-1185">Reference proteome</keyword>
<protein>
    <recommendedName>
        <fullName evidence="4">Cyclic phosphodiesterase</fullName>
    </recommendedName>
</protein>
<reference evidence="2" key="2">
    <citation type="submission" date="2021-12" db="EMBL/GenBank/DDBJ databases">
        <title>Resequencing data analysis of finger millet.</title>
        <authorList>
            <person name="Hatakeyama M."/>
            <person name="Aluri S."/>
            <person name="Balachadran M.T."/>
            <person name="Sivarajan S.R."/>
            <person name="Poveda L."/>
            <person name="Shimizu-Inatsugi R."/>
            <person name="Schlapbach R."/>
            <person name="Sreeman S.M."/>
            <person name="Shimizu K.K."/>
        </authorList>
    </citation>
    <scope>NUCLEOTIDE SEQUENCE</scope>
</reference>
<evidence type="ECO:0000313" key="2">
    <source>
        <dbReference type="EMBL" id="GJM98899.1"/>
    </source>
</evidence>
<dbReference type="AlphaFoldDB" id="A0AAV5CLJ1"/>
<gene>
    <name evidence="2" type="primary">ga15951</name>
    <name evidence="2" type="ORF">PR202_ga15951</name>
</gene>
<dbReference type="SUPFAM" id="SSF55144">
    <property type="entry name" value="LigT-like"/>
    <property type="match status" value="1"/>
</dbReference>
<accession>A0AAV5CLJ1</accession>
<dbReference type="GO" id="GO:0004113">
    <property type="term" value="F:2',3'-cyclic-nucleotide 3'-phosphodiesterase activity"/>
    <property type="evidence" value="ECO:0007669"/>
    <property type="project" value="TreeGrafter"/>
</dbReference>
<dbReference type="InterPro" id="IPR012386">
    <property type="entry name" value="Cyclic-nucl_3Pdiesterase"/>
</dbReference>
<sequence length="182" mass="20148">MEPLDQSPEEAYSVWALPPEPVRGRLRRLMAGLCAVHGGPVFEPHVTVVGAVRLRRSAAIEALRAASAGVRPYTVRVTGGSGFYNRGCLVLEPTPEVISASDHCCSHFGYQRSTSYKPHLSLTYGDRAEEREAALRKKVEELDEDIRGLQFEISELALYTTEPGDVESWQLVEAYQLTTAEE</sequence>
<dbReference type="Gene3D" id="3.90.1140.10">
    <property type="entry name" value="Cyclic phosphodiesterase"/>
    <property type="match status" value="1"/>
</dbReference>
<evidence type="ECO:0000256" key="1">
    <source>
        <dbReference type="SAM" id="Coils"/>
    </source>
</evidence>
<name>A0AAV5CLJ1_ELECO</name>
<reference evidence="2" key="1">
    <citation type="journal article" date="2018" name="DNA Res.">
        <title>Multiple hybrid de novo genome assembly of finger millet, an orphan allotetraploid crop.</title>
        <authorList>
            <person name="Hatakeyama M."/>
            <person name="Aluri S."/>
            <person name="Balachadran M.T."/>
            <person name="Sivarajan S.R."/>
            <person name="Patrignani A."/>
            <person name="Gruter S."/>
            <person name="Poveda L."/>
            <person name="Shimizu-Inatsugi R."/>
            <person name="Baeten J."/>
            <person name="Francoijs K.J."/>
            <person name="Nataraja K.N."/>
            <person name="Reddy Y.A.N."/>
            <person name="Phadnis S."/>
            <person name="Ravikumar R.L."/>
            <person name="Schlapbach R."/>
            <person name="Sreeman S.M."/>
            <person name="Shimizu K.K."/>
        </authorList>
    </citation>
    <scope>NUCLEOTIDE SEQUENCE</scope>
</reference>
<keyword evidence="1" id="KW-0175">Coiled coil</keyword>
<dbReference type="PANTHER" id="PTHR28141:SF1">
    <property type="entry name" value="2',3'-CYCLIC-NUCLEOTIDE 3'-PHOSPHODIESTERASE"/>
    <property type="match status" value="1"/>
</dbReference>
<dbReference type="GO" id="GO:0009187">
    <property type="term" value="P:cyclic nucleotide metabolic process"/>
    <property type="evidence" value="ECO:0007669"/>
    <property type="project" value="TreeGrafter"/>
</dbReference>
<dbReference type="FunFam" id="3.90.1140.10:FF:000007">
    <property type="entry name" value="Cyclic phosphodiesterase"/>
    <property type="match status" value="1"/>
</dbReference>
<evidence type="ECO:0008006" key="4">
    <source>
        <dbReference type="Google" id="ProtNLM"/>
    </source>
</evidence>
<proteinExistence type="predicted"/>